<feature type="transmembrane region" description="Helical" evidence="2">
    <location>
        <begin position="169"/>
        <end position="189"/>
    </location>
</feature>
<evidence type="ECO:0000256" key="1">
    <source>
        <dbReference type="SAM" id="MobiDB-lite"/>
    </source>
</evidence>
<dbReference type="PANTHER" id="PTHR36741:SF1">
    <property type="entry name" value="OS07G0100500 PROTEIN"/>
    <property type="match status" value="1"/>
</dbReference>
<name>A0A9Q0KFW6_9MAGN</name>
<dbReference type="OrthoDB" id="1921521at2759"/>
<dbReference type="AlphaFoldDB" id="A0A9Q0KFW6"/>
<feature type="compositionally biased region" description="Basic and acidic residues" evidence="1">
    <location>
        <begin position="1"/>
        <end position="19"/>
    </location>
</feature>
<organism evidence="3 4">
    <name type="scientific">Protea cynaroides</name>
    <dbReference type="NCBI Taxonomy" id="273540"/>
    <lineage>
        <taxon>Eukaryota</taxon>
        <taxon>Viridiplantae</taxon>
        <taxon>Streptophyta</taxon>
        <taxon>Embryophyta</taxon>
        <taxon>Tracheophyta</taxon>
        <taxon>Spermatophyta</taxon>
        <taxon>Magnoliopsida</taxon>
        <taxon>Proteales</taxon>
        <taxon>Proteaceae</taxon>
        <taxon>Protea</taxon>
    </lineage>
</organism>
<evidence type="ECO:0000313" key="4">
    <source>
        <dbReference type="Proteomes" id="UP001141806"/>
    </source>
</evidence>
<keyword evidence="2" id="KW-0472">Membrane</keyword>
<protein>
    <submittedName>
        <fullName evidence="3">Uncharacterized protein</fullName>
    </submittedName>
</protein>
<evidence type="ECO:0000256" key="2">
    <source>
        <dbReference type="SAM" id="Phobius"/>
    </source>
</evidence>
<dbReference type="Proteomes" id="UP001141806">
    <property type="component" value="Unassembled WGS sequence"/>
</dbReference>
<dbReference type="EMBL" id="JAMYWD010000005">
    <property type="protein sequence ID" value="KAJ4969833.1"/>
    <property type="molecule type" value="Genomic_DNA"/>
</dbReference>
<sequence>MVNSKKEGLIDEDKIDGSDRLNQTTEDVCEESAVGVSSRETESSSVGSTGPSISSRESRRSSGNEGELTEMLRGILRDEGDGDLLLHNRENGILQWLQALDVQVMGGCRADERLKPLLKLNVLSGLTDDRLLAHISQYFEAPEVGMLARCLCIPLVTIRVGKVVKQGTILCPTAISLAISTCLACWVLFGLF</sequence>
<evidence type="ECO:0000313" key="3">
    <source>
        <dbReference type="EMBL" id="KAJ4969833.1"/>
    </source>
</evidence>
<keyword evidence="2" id="KW-0812">Transmembrane</keyword>
<keyword evidence="2" id="KW-1133">Transmembrane helix</keyword>
<feature type="compositionally biased region" description="Low complexity" evidence="1">
    <location>
        <begin position="43"/>
        <end position="55"/>
    </location>
</feature>
<proteinExistence type="predicted"/>
<keyword evidence="4" id="KW-1185">Reference proteome</keyword>
<reference evidence="3" key="1">
    <citation type="journal article" date="2023" name="Plant J.">
        <title>The genome of the king protea, Protea cynaroides.</title>
        <authorList>
            <person name="Chang J."/>
            <person name="Duong T.A."/>
            <person name="Schoeman C."/>
            <person name="Ma X."/>
            <person name="Roodt D."/>
            <person name="Barker N."/>
            <person name="Li Z."/>
            <person name="Van de Peer Y."/>
            <person name="Mizrachi E."/>
        </authorList>
    </citation>
    <scope>NUCLEOTIDE SEQUENCE</scope>
    <source>
        <tissue evidence="3">Young leaves</tissue>
    </source>
</reference>
<comment type="caution">
    <text evidence="3">The sequence shown here is derived from an EMBL/GenBank/DDBJ whole genome shotgun (WGS) entry which is preliminary data.</text>
</comment>
<feature type="region of interest" description="Disordered" evidence="1">
    <location>
        <begin position="1"/>
        <end position="67"/>
    </location>
</feature>
<dbReference type="PANTHER" id="PTHR36741">
    <property type="entry name" value="OS07G0100500 PROTEIN"/>
    <property type="match status" value="1"/>
</dbReference>
<accession>A0A9Q0KFW6</accession>
<gene>
    <name evidence="3" type="ORF">NE237_002932</name>
</gene>